<sequence>MKLQCPAMCCLSLLTILIFRDVYANDTDKPSSASPKKKKSLLDYNDADMERIYDEWEKDEEPLAEDELPEHLRPPPQMDFSKLDISNPENILKLSKKSKSLMMFVTVNGNPTKDELESITSLWHGALFNMHLETQRFLIDEKRAIFMFKDGSKAWEAKDFLVDQNRCEEVSIENKSYPGKHATRKSSENENAKTEL</sequence>
<dbReference type="FunFam" id="3.30.70.260:FF:000031">
    <property type="entry name" value="LDLR chaperone MESD"/>
    <property type="match status" value="1"/>
</dbReference>
<keyword evidence="3" id="KW-0879">Wnt signaling pathway</keyword>
<dbReference type="STRING" id="947166.A0A1D1V314"/>
<feature type="compositionally biased region" description="Basic and acidic residues" evidence="7">
    <location>
        <begin position="185"/>
        <end position="196"/>
    </location>
</feature>
<feature type="chain" id="PRO_5008897965" description="Mesoderm development candidate 2" evidence="8">
    <location>
        <begin position="25"/>
        <end position="196"/>
    </location>
</feature>
<evidence type="ECO:0000256" key="3">
    <source>
        <dbReference type="ARBA" id="ARBA00022687"/>
    </source>
</evidence>
<comment type="similarity">
    <text evidence="2">Belongs to the MESD family.</text>
</comment>
<organism evidence="9 10">
    <name type="scientific">Ramazzottius varieornatus</name>
    <name type="common">Water bear</name>
    <name type="synonym">Tardigrade</name>
    <dbReference type="NCBI Taxonomy" id="947166"/>
    <lineage>
        <taxon>Eukaryota</taxon>
        <taxon>Metazoa</taxon>
        <taxon>Ecdysozoa</taxon>
        <taxon>Tardigrada</taxon>
        <taxon>Eutardigrada</taxon>
        <taxon>Parachela</taxon>
        <taxon>Hypsibioidea</taxon>
        <taxon>Ramazzottiidae</taxon>
        <taxon>Ramazzottius</taxon>
    </lineage>
</organism>
<dbReference type="Pfam" id="PF10185">
    <property type="entry name" value="Mesd"/>
    <property type="match status" value="1"/>
</dbReference>
<evidence type="ECO:0000256" key="5">
    <source>
        <dbReference type="ARBA" id="ARBA00022824"/>
    </source>
</evidence>
<dbReference type="Gene3D" id="3.30.70.260">
    <property type="match status" value="1"/>
</dbReference>
<dbReference type="PANTHER" id="PTHR17600">
    <property type="entry name" value="MESODERM DEVELOPMENT CANDIDATE 2"/>
    <property type="match status" value="1"/>
</dbReference>
<evidence type="ECO:0000256" key="8">
    <source>
        <dbReference type="SAM" id="SignalP"/>
    </source>
</evidence>
<dbReference type="Gene3D" id="6.10.250.640">
    <property type="match status" value="1"/>
</dbReference>
<comment type="subcellular location">
    <subcellularLocation>
        <location evidence="1">Endoplasmic reticulum</location>
    </subcellularLocation>
</comment>
<evidence type="ECO:0000313" key="9">
    <source>
        <dbReference type="EMBL" id="GAU93977.1"/>
    </source>
</evidence>
<keyword evidence="4 8" id="KW-0732">Signal</keyword>
<proteinExistence type="inferred from homology"/>
<feature type="region of interest" description="Disordered" evidence="7">
    <location>
        <begin position="175"/>
        <end position="196"/>
    </location>
</feature>
<keyword evidence="5" id="KW-0256">Endoplasmic reticulum</keyword>
<keyword evidence="6" id="KW-0143">Chaperone</keyword>
<dbReference type="GO" id="GO:0006457">
    <property type="term" value="P:protein folding"/>
    <property type="evidence" value="ECO:0007669"/>
    <property type="project" value="InterPro"/>
</dbReference>
<gene>
    <name evidence="9" type="primary">RvY_05827-1</name>
    <name evidence="9" type="synonym">RvY_05827.1</name>
    <name evidence="9" type="ORF">RvY_05827</name>
</gene>
<keyword evidence="10" id="KW-1185">Reference proteome</keyword>
<evidence type="ECO:0000256" key="6">
    <source>
        <dbReference type="ARBA" id="ARBA00023186"/>
    </source>
</evidence>
<accession>A0A1D1V314</accession>
<evidence type="ECO:0000313" key="10">
    <source>
        <dbReference type="Proteomes" id="UP000186922"/>
    </source>
</evidence>
<dbReference type="InterPro" id="IPR019330">
    <property type="entry name" value="MESD"/>
</dbReference>
<dbReference type="PANTHER" id="PTHR17600:SF2">
    <property type="entry name" value="LRP CHAPERONE MESD"/>
    <property type="match status" value="1"/>
</dbReference>
<dbReference type="Proteomes" id="UP000186922">
    <property type="component" value="Unassembled WGS sequence"/>
</dbReference>
<reference evidence="9 10" key="1">
    <citation type="journal article" date="2016" name="Nat. Commun.">
        <title>Extremotolerant tardigrade genome and improved radiotolerance of human cultured cells by tardigrade-unique protein.</title>
        <authorList>
            <person name="Hashimoto T."/>
            <person name="Horikawa D.D."/>
            <person name="Saito Y."/>
            <person name="Kuwahara H."/>
            <person name="Kozuka-Hata H."/>
            <person name="Shin-I T."/>
            <person name="Minakuchi Y."/>
            <person name="Ohishi K."/>
            <person name="Motoyama A."/>
            <person name="Aizu T."/>
            <person name="Enomoto A."/>
            <person name="Kondo K."/>
            <person name="Tanaka S."/>
            <person name="Hara Y."/>
            <person name="Koshikawa S."/>
            <person name="Sagara H."/>
            <person name="Miura T."/>
            <person name="Yokobori S."/>
            <person name="Miyagawa K."/>
            <person name="Suzuki Y."/>
            <person name="Kubo T."/>
            <person name="Oyama M."/>
            <person name="Kohara Y."/>
            <person name="Fujiyama A."/>
            <person name="Arakawa K."/>
            <person name="Katayama T."/>
            <person name="Toyoda A."/>
            <person name="Kunieda T."/>
        </authorList>
    </citation>
    <scope>NUCLEOTIDE SEQUENCE [LARGE SCALE GENOMIC DNA]</scope>
    <source>
        <strain evidence="9 10">YOKOZUNA-1</strain>
    </source>
</reference>
<dbReference type="AlphaFoldDB" id="A0A1D1V314"/>
<protein>
    <recommendedName>
        <fullName evidence="11">Mesoderm development candidate 2</fullName>
    </recommendedName>
</protein>
<evidence type="ECO:0000256" key="4">
    <source>
        <dbReference type="ARBA" id="ARBA00022729"/>
    </source>
</evidence>
<feature type="signal peptide" evidence="8">
    <location>
        <begin position="1"/>
        <end position="24"/>
    </location>
</feature>
<dbReference type="GO" id="GO:0005783">
    <property type="term" value="C:endoplasmic reticulum"/>
    <property type="evidence" value="ECO:0007669"/>
    <property type="project" value="UniProtKB-SubCell"/>
</dbReference>
<name>A0A1D1V314_RAMVA</name>
<evidence type="ECO:0008006" key="11">
    <source>
        <dbReference type="Google" id="ProtNLM"/>
    </source>
</evidence>
<comment type="caution">
    <text evidence="9">The sequence shown here is derived from an EMBL/GenBank/DDBJ whole genome shotgun (WGS) entry which is preliminary data.</text>
</comment>
<dbReference type="OrthoDB" id="75833at2759"/>
<evidence type="ECO:0000256" key="1">
    <source>
        <dbReference type="ARBA" id="ARBA00004240"/>
    </source>
</evidence>
<dbReference type="EMBL" id="BDGG01000002">
    <property type="protein sequence ID" value="GAU93977.1"/>
    <property type="molecule type" value="Genomic_DNA"/>
</dbReference>
<evidence type="ECO:0000256" key="2">
    <source>
        <dbReference type="ARBA" id="ARBA00011068"/>
    </source>
</evidence>
<dbReference type="GO" id="GO:0016055">
    <property type="term" value="P:Wnt signaling pathway"/>
    <property type="evidence" value="ECO:0007669"/>
    <property type="project" value="UniProtKB-KW"/>
</dbReference>
<evidence type="ECO:0000256" key="7">
    <source>
        <dbReference type="SAM" id="MobiDB-lite"/>
    </source>
</evidence>